<dbReference type="OrthoDB" id="7185860at2"/>
<dbReference type="RefSeq" id="WP_147042166.1">
    <property type="nucleotide sequence ID" value="NZ_BAABIR010000002.1"/>
</dbReference>
<dbReference type="PANTHER" id="PTHR30146:SF153">
    <property type="entry name" value="LACTOSE OPERON REPRESSOR"/>
    <property type="match status" value="1"/>
</dbReference>
<dbReference type="EMBL" id="VOQQ01000001">
    <property type="protein sequence ID" value="TXC62779.1"/>
    <property type="molecule type" value="Genomic_DNA"/>
</dbReference>
<dbReference type="GO" id="GO:0000976">
    <property type="term" value="F:transcription cis-regulatory region binding"/>
    <property type="evidence" value="ECO:0007669"/>
    <property type="project" value="TreeGrafter"/>
</dbReference>
<protein>
    <submittedName>
        <fullName evidence="5">LacI family transcriptional regulator</fullName>
    </submittedName>
</protein>
<accession>A0A5C6TRC5</accession>
<dbReference type="SUPFAM" id="SSF53822">
    <property type="entry name" value="Periplasmic binding protein-like I"/>
    <property type="match status" value="1"/>
</dbReference>
<evidence type="ECO:0000259" key="4">
    <source>
        <dbReference type="PROSITE" id="PS50932"/>
    </source>
</evidence>
<dbReference type="GO" id="GO:0003700">
    <property type="term" value="F:DNA-binding transcription factor activity"/>
    <property type="evidence" value="ECO:0007669"/>
    <property type="project" value="TreeGrafter"/>
</dbReference>
<keyword evidence="3" id="KW-0804">Transcription</keyword>
<dbReference type="Proteomes" id="UP000321249">
    <property type="component" value="Unassembled WGS sequence"/>
</dbReference>
<comment type="caution">
    <text evidence="5">The sequence shown here is derived from an EMBL/GenBank/DDBJ whole genome shotgun (WGS) entry which is preliminary data.</text>
</comment>
<dbReference type="Pfam" id="PF00356">
    <property type="entry name" value="LacI"/>
    <property type="match status" value="1"/>
</dbReference>
<dbReference type="Gene3D" id="3.40.50.2300">
    <property type="match status" value="2"/>
</dbReference>
<dbReference type="PROSITE" id="PS50932">
    <property type="entry name" value="HTH_LACI_2"/>
    <property type="match status" value="1"/>
</dbReference>
<name>A0A5C6TRC5_9SPHN</name>
<dbReference type="CDD" id="cd01545">
    <property type="entry name" value="PBP1_SalR"/>
    <property type="match status" value="1"/>
</dbReference>
<dbReference type="SMART" id="SM00354">
    <property type="entry name" value="HTH_LACI"/>
    <property type="match status" value="1"/>
</dbReference>
<feature type="domain" description="HTH lacI-type" evidence="4">
    <location>
        <begin position="13"/>
        <end position="67"/>
    </location>
</feature>
<dbReference type="AlphaFoldDB" id="A0A5C6TRC5"/>
<keyword evidence="1" id="KW-0805">Transcription regulation</keyword>
<evidence type="ECO:0000313" key="6">
    <source>
        <dbReference type="Proteomes" id="UP000321249"/>
    </source>
</evidence>
<evidence type="ECO:0000256" key="3">
    <source>
        <dbReference type="ARBA" id="ARBA00023163"/>
    </source>
</evidence>
<dbReference type="CDD" id="cd01392">
    <property type="entry name" value="HTH_LacI"/>
    <property type="match status" value="1"/>
</dbReference>
<evidence type="ECO:0000256" key="2">
    <source>
        <dbReference type="ARBA" id="ARBA00023125"/>
    </source>
</evidence>
<dbReference type="SUPFAM" id="SSF47413">
    <property type="entry name" value="lambda repressor-like DNA-binding domains"/>
    <property type="match status" value="1"/>
</dbReference>
<evidence type="ECO:0000313" key="5">
    <source>
        <dbReference type="EMBL" id="TXC62779.1"/>
    </source>
</evidence>
<dbReference type="InterPro" id="IPR028082">
    <property type="entry name" value="Peripla_BP_I"/>
</dbReference>
<dbReference type="InterPro" id="IPR010982">
    <property type="entry name" value="Lambda_DNA-bd_dom_sf"/>
</dbReference>
<dbReference type="Pfam" id="PF13377">
    <property type="entry name" value="Peripla_BP_3"/>
    <property type="match status" value="1"/>
</dbReference>
<dbReference type="PANTHER" id="PTHR30146">
    <property type="entry name" value="LACI-RELATED TRANSCRIPTIONAL REPRESSOR"/>
    <property type="match status" value="1"/>
</dbReference>
<keyword evidence="2" id="KW-0238">DNA-binding</keyword>
<sequence>MNKSPPSRRRGAPTIHDVATYAGVSRMTVSRVINGEDRVKPETRRLVDAAIRALNYAPNPAARSLAGASVLRIGLLSRIPSAAYLGEFLIGALDRCSQINSQLIVRRNEPGADEEEAAEMLIGARLDGVILPPPLADAPRLIERLIDAGIALVATGSVRSASDMASIGIDDRGAAREMTRHLIKLGHRRIAFISGLPNHASTGLRLAGYRDALEEAGLPVDESMIAHGTYGYQSGLTAAEHLLLLDKRPTAIFASNDDMAAAAVATAHRHRLDVPADLSVCGFDDTPVATTIWPELTTIRQPVAAMADGAVTILADLIAAKRAGTAASVPHRLLDFELIRRQSDGPPRYLDR</sequence>
<gene>
    <name evidence="5" type="ORF">FRZ32_03335</name>
</gene>
<dbReference type="Gene3D" id="1.10.260.40">
    <property type="entry name" value="lambda repressor-like DNA-binding domains"/>
    <property type="match status" value="1"/>
</dbReference>
<keyword evidence="6" id="KW-1185">Reference proteome</keyword>
<proteinExistence type="predicted"/>
<dbReference type="InterPro" id="IPR046335">
    <property type="entry name" value="LacI/GalR-like_sensor"/>
</dbReference>
<dbReference type="PROSITE" id="PS00356">
    <property type="entry name" value="HTH_LACI_1"/>
    <property type="match status" value="1"/>
</dbReference>
<reference evidence="5 6" key="1">
    <citation type="journal article" date="2015" name="J. Microbiol.">
        <title>Sphingosinicella ginsenosidimutans sp. nov., with ginsenoside converting activity.</title>
        <authorList>
            <person name="Kim J.K."/>
            <person name="Kang M.S."/>
            <person name="Park S.C."/>
            <person name="Kim K.M."/>
            <person name="Choi K."/>
            <person name="Yoon M.H."/>
            <person name="Im W.T."/>
        </authorList>
    </citation>
    <scope>NUCLEOTIDE SEQUENCE [LARGE SCALE GENOMIC DNA]</scope>
    <source>
        <strain evidence="5 6">BS-11</strain>
    </source>
</reference>
<dbReference type="PRINTS" id="PR00036">
    <property type="entry name" value="HTHLACI"/>
</dbReference>
<organism evidence="5 6">
    <name type="scientific">Allosphingosinicella ginsenosidimutans</name>
    <dbReference type="NCBI Taxonomy" id="1176539"/>
    <lineage>
        <taxon>Bacteria</taxon>
        <taxon>Pseudomonadati</taxon>
        <taxon>Pseudomonadota</taxon>
        <taxon>Alphaproteobacteria</taxon>
        <taxon>Sphingomonadales</taxon>
        <taxon>Sphingomonadaceae</taxon>
        <taxon>Allosphingosinicella</taxon>
    </lineage>
</organism>
<evidence type="ECO:0000256" key="1">
    <source>
        <dbReference type="ARBA" id="ARBA00023015"/>
    </source>
</evidence>
<dbReference type="InterPro" id="IPR000843">
    <property type="entry name" value="HTH_LacI"/>
</dbReference>